<comment type="function">
    <text evidence="5">Key component of the ribosome quality control system (RQC), a ribosome-associated complex that mediates the extraction of incompletely synthesized nascent chains from stalled ribosomes and their subsequent degradation. RqcH recruits Ala-charged tRNA, and with RqcP directs the elongation of stalled nascent chains on 50S ribosomal subunits, leading to non-templated C-terminal alanine extensions (Ala tail). The Ala tail promotes nascent chain degradation. RqcP is associated with the translocation-like movement of the peptidyl-tRNA from the A-site into the P-site.</text>
</comment>
<comment type="caution">
    <text evidence="7">The sequence shown here is derived from an EMBL/GenBank/DDBJ whole genome shotgun (WGS) entry which is preliminary data.</text>
</comment>
<keyword evidence="3 5" id="KW-0694">RNA-binding</keyword>
<comment type="similarity">
    <text evidence="5">Belongs to the RqcP family.</text>
</comment>
<dbReference type="GO" id="GO:0019843">
    <property type="term" value="F:rRNA binding"/>
    <property type="evidence" value="ECO:0007669"/>
    <property type="project" value="UniProtKB-UniRule"/>
</dbReference>
<dbReference type="GO" id="GO:0000049">
    <property type="term" value="F:tRNA binding"/>
    <property type="evidence" value="ECO:0007669"/>
    <property type="project" value="UniProtKB-UniRule"/>
</dbReference>
<dbReference type="SUPFAM" id="SSF55174">
    <property type="entry name" value="Alpha-L RNA-binding motif"/>
    <property type="match status" value="1"/>
</dbReference>
<evidence type="ECO:0000313" key="7">
    <source>
        <dbReference type="EMBL" id="OGD79664.1"/>
    </source>
</evidence>
<dbReference type="PROSITE" id="PS50889">
    <property type="entry name" value="S4"/>
    <property type="match status" value="1"/>
</dbReference>
<dbReference type="GO" id="GO:0043023">
    <property type="term" value="F:ribosomal large subunit binding"/>
    <property type="evidence" value="ECO:0007669"/>
    <property type="project" value="UniProtKB-UniRule"/>
</dbReference>
<proteinExistence type="inferred from homology"/>
<dbReference type="InterPro" id="IPR002942">
    <property type="entry name" value="S4_RNA-bd"/>
</dbReference>
<keyword evidence="1 5" id="KW-0820">tRNA-binding</keyword>
<comment type="subunit">
    <text evidence="5">Associates with stalled 50S ribosomal subunits. Binds to RqcH, 23S rRNA and the P-site tRNA. Does not require RqcH for association with 50S subunits.</text>
</comment>
<dbReference type="CDD" id="cd00165">
    <property type="entry name" value="S4"/>
    <property type="match status" value="1"/>
</dbReference>
<dbReference type="InterPro" id="IPR025490">
    <property type="entry name" value="RqcP"/>
</dbReference>
<dbReference type="STRING" id="1817816.A2Y64_06880"/>
<dbReference type="Gene3D" id="3.10.290.10">
    <property type="entry name" value="RNA-binding S4 domain"/>
    <property type="match status" value="1"/>
</dbReference>
<keyword evidence="2 5" id="KW-0699">rRNA-binding</keyword>
<evidence type="ECO:0000313" key="8">
    <source>
        <dbReference type="Proteomes" id="UP000177187"/>
    </source>
</evidence>
<evidence type="ECO:0000256" key="1">
    <source>
        <dbReference type="ARBA" id="ARBA00022555"/>
    </source>
</evidence>
<evidence type="ECO:0000256" key="4">
    <source>
        <dbReference type="ARBA" id="ARBA00022917"/>
    </source>
</evidence>
<keyword evidence="4 5" id="KW-0648">Protein biosynthesis</keyword>
<dbReference type="HAMAP" id="MF_00871">
    <property type="entry name" value="RqcP"/>
    <property type="match status" value="1"/>
</dbReference>
<organism evidence="7 8">
    <name type="scientific">Candidatus Coatesbacteria bacterium RBG_13_66_14</name>
    <dbReference type="NCBI Taxonomy" id="1817816"/>
    <lineage>
        <taxon>Bacteria</taxon>
        <taxon>Candidatus Coatesiibacteriota</taxon>
    </lineage>
</organism>
<dbReference type="InterPro" id="IPR036986">
    <property type="entry name" value="S4_RNA-bd_sf"/>
</dbReference>
<accession>A0A1F5FJG5</accession>
<dbReference type="SMART" id="SM00363">
    <property type="entry name" value="S4"/>
    <property type="match status" value="1"/>
</dbReference>
<dbReference type="Pfam" id="PF01479">
    <property type="entry name" value="S4"/>
    <property type="match status" value="1"/>
</dbReference>
<gene>
    <name evidence="5" type="primary">rqcP</name>
    <name evidence="7" type="ORF">A2Y64_06880</name>
</gene>
<dbReference type="Proteomes" id="UP000177187">
    <property type="component" value="Unassembled WGS sequence"/>
</dbReference>
<name>A0A1F5FJG5_9BACT</name>
<protein>
    <recommendedName>
        <fullName evidence="5">RQC P-site tRNA stabilizing factor</fullName>
        <shortName evidence="5">RqcP</shortName>
    </recommendedName>
    <alternativeName>
        <fullName evidence="5">Ribosome-associated protein quality control protein P</fullName>
    </alternativeName>
</protein>
<evidence type="ECO:0000259" key="6">
    <source>
        <dbReference type="SMART" id="SM00363"/>
    </source>
</evidence>
<evidence type="ECO:0000256" key="3">
    <source>
        <dbReference type="ARBA" id="ARBA00022884"/>
    </source>
</evidence>
<reference evidence="7 8" key="1">
    <citation type="journal article" date="2016" name="Nat. Commun.">
        <title>Thousands of microbial genomes shed light on interconnected biogeochemical processes in an aquifer system.</title>
        <authorList>
            <person name="Anantharaman K."/>
            <person name="Brown C.T."/>
            <person name="Hug L.A."/>
            <person name="Sharon I."/>
            <person name="Castelle C.J."/>
            <person name="Probst A.J."/>
            <person name="Thomas B.C."/>
            <person name="Singh A."/>
            <person name="Wilkins M.J."/>
            <person name="Karaoz U."/>
            <person name="Brodie E.L."/>
            <person name="Williams K.H."/>
            <person name="Hubbard S.S."/>
            <person name="Banfield J.F."/>
        </authorList>
    </citation>
    <scope>NUCLEOTIDE SEQUENCE [LARGE SCALE GENOMIC DNA]</scope>
</reference>
<feature type="domain" description="RNA-binding S4" evidence="6">
    <location>
        <begin position="1"/>
        <end position="64"/>
    </location>
</feature>
<dbReference type="PIRSF" id="PIRSF038881">
    <property type="entry name" value="RNAbp_HP1423"/>
    <property type="match status" value="1"/>
</dbReference>
<sequence length="91" mass="10078">MRLDKFLKVSRLIKRRPVAKQAADAGRIKVNGRAADAAKKVAVGDELEIRLGSLTLVVRIENISETVRKGEAESLYTVLERKGGRDDLLSF</sequence>
<evidence type="ECO:0000256" key="2">
    <source>
        <dbReference type="ARBA" id="ARBA00022730"/>
    </source>
</evidence>
<dbReference type="AlphaFoldDB" id="A0A1F5FJG5"/>
<evidence type="ECO:0000256" key="5">
    <source>
        <dbReference type="HAMAP-Rule" id="MF_00871"/>
    </source>
</evidence>
<dbReference type="GO" id="GO:0072344">
    <property type="term" value="P:rescue of stalled ribosome"/>
    <property type="evidence" value="ECO:0007669"/>
    <property type="project" value="UniProtKB-UniRule"/>
</dbReference>
<dbReference type="EMBL" id="MFAF01000004">
    <property type="protein sequence ID" value="OGD79664.1"/>
    <property type="molecule type" value="Genomic_DNA"/>
</dbReference>